<evidence type="ECO:0000256" key="1">
    <source>
        <dbReference type="ARBA" id="ARBA00009023"/>
    </source>
</evidence>
<keyword evidence="6" id="KW-1185">Reference proteome</keyword>
<comment type="similarity">
    <text evidence="1">Belongs to the bacterial solute-binding protein 7 family.</text>
</comment>
<keyword evidence="3 4" id="KW-0732">Signal</keyword>
<dbReference type="Gene3D" id="3.40.190.170">
    <property type="entry name" value="Bacterial extracellular solute-binding protein, family 7"/>
    <property type="match status" value="1"/>
</dbReference>
<evidence type="ECO:0000313" key="5">
    <source>
        <dbReference type="EMBL" id="MFH0264251.1"/>
    </source>
</evidence>
<organism evidence="5 6">
    <name type="scientific">Vibrio rumoiensis</name>
    <dbReference type="NCBI Taxonomy" id="76258"/>
    <lineage>
        <taxon>Bacteria</taxon>
        <taxon>Pseudomonadati</taxon>
        <taxon>Pseudomonadota</taxon>
        <taxon>Gammaproteobacteria</taxon>
        <taxon>Vibrionales</taxon>
        <taxon>Vibrionaceae</taxon>
        <taxon>Vibrio</taxon>
    </lineage>
</organism>
<name>A0ABW7IRH7_9VIBR</name>
<reference evidence="5 6" key="1">
    <citation type="submission" date="2024-10" db="EMBL/GenBank/DDBJ databases">
        <authorList>
            <person name="Yibar A."/>
            <person name="Saticioglu I.B."/>
            <person name="Duman M."/>
            <person name="Ajmi N."/>
            <person name="Gurler F."/>
            <person name="Ay H."/>
            <person name="Onuk E."/>
            <person name="Guler S."/>
            <person name="Romalde J.L."/>
        </authorList>
    </citation>
    <scope>NUCLEOTIDE SEQUENCE [LARGE SCALE GENOMIC DNA]</scope>
    <source>
        <strain evidence="5 6">14-MA-B</strain>
    </source>
</reference>
<comment type="caution">
    <text evidence="5">The sequence shown here is derived from an EMBL/GenBank/DDBJ whole genome shotgun (WGS) entry which is preliminary data.</text>
</comment>
<dbReference type="CDD" id="cd13601">
    <property type="entry name" value="PBP2_TRAP_DctP1_3_4_like"/>
    <property type="match status" value="1"/>
</dbReference>
<proteinExistence type="inferred from homology"/>
<sequence>MKGKLTIAGALLLSLASLNAHSKEVIRLSTYVNESDIRYEGFKKLAELAEEKSNGDLKVRIYPSSTLHGWSEGVDAVQGGVADISWISADNRLSCYRVTSLYPETVNLDSQIEMDAKYSELIKPEAAKNGLVPLFNSNYSYDQEWWFNKPVDNVEDFTKLQGKLVRSVGPLVSTMIEEWGGKPVFISPKEVFQSAERGVVDGINMGVATYSSWKLWNVMPHMVDAGLFYGNIVYMMNKDRFDSLSPQNQTALQEAAKEAEAWLKPKYEQWVDARIEEAKQAGGTVLELSSEDKKQLVSTIKSKWEPELTEQCGPELSKQMKSLFAANSI</sequence>
<dbReference type="InterPro" id="IPR018389">
    <property type="entry name" value="DctP_fam"/>
</dbReference>
<accession>A0ABW7IRH7</accession>
<protein>
    <submittedName>
        <fullName evidence="5">TRAP transporter substrate-binding protein DctP</fullName>
    </submittedName>
</protein>
<dbReference type="RefSeq" id="WP_394608081.1">
    <property type="nucleotide sequence ID" value="NZ_JBIHSN010000002.1"/>
</dbReference>
<evidence type="ECO:0000256" key="2">
    <source>
        <dbReference type="ARBA" id="ARBA00022448"/>
    </source>
</evidence>
<evidence type="ECO:0000256" key="4">
    <source>
        <dbReference type="SAM" id="SignalP"/>
    </source>
</evidence>
<evidence type="ECO:0000313" key="6">
    <source>
        <dbReference type="Proteomes" id="UP001607151"/>
    </source>
</evidence>
<dbReference type="PANTHER" id="PTHR33376:SF7">
    <property type="entry name" value="C4-DICARBOXYLATE-BINDING PROTEIN DCTB"/>
    <property type="match status" value="1"/>
</dbReference>
<evidence type="ECO:0000256" key="3">
    <source>
        <dbReference type="ARBA" id="ARBA00022729"/>
    </source>
</evidence>
<dbReference type="NCBIfam" id="NF037995">
    <property type="entry name" value="TRAP_S1"/>
    <property type="match status" value="1"/>
</dbReference>
<feature type="signal peptide" evidence="4">
    <location>
        <begin position="1"/>
        <end position="22"/>
    </location>
</feature>
<gene>
    <name evidence="5" type="primary">dctP</name>
    <name evidence="5" type="ORF">ACGRQ9_01695</name>
</gene>
<keyword evidence="2" id="KW-0813">Transport</keyword>
<dbReference type="EMBL" id="JBIHSN010000002">
    <property type="protein sequence ID" value="MFH0264251.1"/>
    <property type="molecule type" value="Genomic_DNA"/>
</dbReference>
<dbReference type="Pfam" id="PF03480">
    <property type="entry name" value="DctP"/>
    <property type="match status" value="1"/>
</dbReference>
<dbReference type="InterPro" id="IPR038404">
    <property type="entry name" value="TRAP_DctP_sf"/>
</dbReference>
<dbReference type="Proteomes" id="UP001607151">
    <property type="component" value="Unassembled WGS sequence"/>
</dbReference>
<feature type="chain" id="PRO_5045301616" evidence="4">
    <location>
        <begin position="23"/>
        <end position="329"/>
    </location>
</feature>
<dbReference type="PANTHER" id="PTHR33376">
    <property type="match status" value="1"/>
</dbReference>